<organism evidence="4 5">
    <name type="scientific">Suillus placidus</name>
    <dbReference type="NCBI Taxonomy" id="48579"/>
    <lineage>
        <taxon>Eukaryota</taxon>
        <taxon>Fungi</taxon>
        <taxon>Dikarya</taxon>
        <taxon>Basidiomycota</taxon>
        <taxon>Agaricomycotina</taxon>
        <taxon>Agaricomycetes</taxon>
        <taxon>Agaricomycetidae</taxon>
        <taxon>Boletales</taxon>
        <taxon>Suillineae</taxon>
        <taxon>Suillaceae</taxon>
        <taxon>Suillus</taxon>
    </lineage>
</organism>
<dbReference type="InterPro" id="IPR045341">
    <property type="entry name" value="DUF6532"/>
</dbReference>
<feature type="region of interest" description="Disordered" evidence="1">
    <location>
        <begin position="1"/>
        <end position="50"/>
    </location>
</feature>
<proteinExistence type="predicted"/>
<comment type="caution">
    <text evidence="4">The sequence shown here is derived from an EMBL/GenBank/DDBJ whole genome shotgun (WGS) entry which is preliminary data.</text>
</comment>
<feature type="compositionally biased region" description="Basic and acidic residues" evidence="1">
    <location>
        <begin position="29"/>
        <end position="38"/>
    </location>
</feature>
<dbReference type="EMBL" id="JABBWD010000036">
    <property type="protein sequence ID" value="KAG1775049.1"/>
    <property type="molecule type" value="Genomic_DNA"/>
</dbReference>
<gene>
    <name evidence="4" type="ORF">EV702DRAFT_1047173</name>
</gene>
<feature type="transmembrane region" description="Helical" evidence="2">
    <location>
        <begin position="356"/>
        <end position="374"/>
    </location>
</feature>
<dbReference type="OrthoDB" id="3249407at2759"/>
<dbReference type="Proteomes" id="UP000714275">
    <property type="component" value="Unassembled WGS sequence"/>
</dbReference>
<evidence type="ECO:0000256" key="1">
    <source>
        <dbReference type="SAM" id="MobiDB-lite"/>
    </source>
</evidence>
<evidence type="ECO:0000313" key="4">
    <source>
        <dbReference type="EMBL" id="KAG1775049.1"/>
    </source>
</evidence>
<evidence type="ECO:0000256" key="2">
    <source>
        <dbReference type="SAM" id="Phobius"/>
    </source>
</evidence>
<feature type="region of interest" description="Disordered" evidence="1">
    <location>
        <begin position="86"/>
        <end position="161"/>
    </location>
</feature>
<keyword evidence="5" id="KW-1185">Reference proteome</keyword>
<evidence type="ECO:0000259" key="3">
    <source>
        <dbReference type="Pfam" id="PF20149"/>
    </source>
</evidence>
<dbReference type="AlphaFoldDB" id="A0A9P7D0J5"/>
<evidence type="ECO:0000313" key="5">
    <source>
        <dbReference type="Proteomes" id="UP000714275"/>
    </source>
</evidence>
<keyword evidence="2" id="KW-0472">Membrane</keyword>
<dbReference type="Pfam" id="PF20149">
    <property type="entry name" value="DUF6532"/>
    <property type="match status" value="1"/>
</dbReference>
<reference evidence="4" key="1">
    <citation type="journal article" date="2020" name="New Phytol.">
        <title>Comparative genomics reveals dynamic genome evolution in host specialist ectomycorrhizal fungi.</title>
        <authorList>
            <person name="Lofgren L.A."/>
            <person name="Nguyen N.H."/>
            <person name="Vilgalys R."/>
            <person name="Ruytinx J."/>
            <person name="Liao H.L."/>
            <person name="Branco S."/>
            <person name="Kuo A."/>
            <person name="LaButti K."/>
            <person name="Lipzen A."/>
            <person name="Andreopoulos W."/>
            <person name="Pangilinan J."/>
            <person name="Riley R."/>
            <person name="Hundley H."/>
            <person name="Na H."/>
            <person name="Barry K."/>
            <person name="Grigoriev I.V."/>
            <person name="Stajich J.E."/>
            <person name="Kennedy P.G."/>
        </authorList>
    </citation>
    <scope>NUCLEOTIDE SEQUENCE</scope>
    <source>
        <strain evidence="4">DOB743</strain>
    </source>
</reference>
<accession>A0A9P7D0J5</accession>
<protein>
    <recommendedName>
        <fullName evidence="3">DUF6532 domain-containing protein</fullName>
    </recommendedName>
</protein>
<feature type="compositionally biased region" description="Low complexity" evidence="1">
    <location>
        <begin position="88"/>
        <end position="99"/>
    </location>
</feature>
<name>A0A9P7D0J5_9AGAM</name>
<keyword evidence="2" id="KW-0812">Transmembrane</keyword>
<sequence length="384" mass="42745">MLGQDKQQAKQKKRALKATYQDNPDDFEKEPSVLHSDSDQDEDTMFSDHALQTKLSNTKVLAFSMGKIPPASHITSGSARQLKAPVFDSNNTNDQSSSDNPDETDKNNDPQLDLEAGAGQSNEEDNNSVEEQMPATRVTKRPLDTEDAATVAPKMKKHSDGSRHRVKVTDFDDVSKDILMTAISIFRCLIITQAPFPESIAVETSLGKEAWNEACQLKGINIKLMPSAIKMLLKRTSHVCSAMVYMTFQVLTVIALVLTAGVKEDIKFTAAAYGSVYNNHLDLLQHFDQHTAPYKLFEKICDNLHDVARFHAGVDAPTTFSDASRISDEAFEDAIREHQLQEEIAWSSTPMNYNLLLVYYSCTLWCSIALYSAMEHDIVTSVAM</sequence>
<keyword evidence="2" id="KW-1133">Transmembrane helix</keyword>
<feature type="domain" description="DUF6532" evidence="3">
    <location>
        <begin position="182"/>
        <end position="243"/>
    </location>
</feature>
<feature type="transmembrane region" description="Helical" evidence="2">
    <location>
        <begin position="242"/>
        <end position="262"/>
    </location>
</feature>